<gene>
    <name evidence="3" type="ORF">ABMA27_011525</name>
    <name evidence="2" type="ORF">ABMA28_011780</name>
</gene>
<evidence type="ECO:0000313" key="5">
    <source>
        <dbReference type="Proteomes" id="UP001549921"/>
    </source>
</evidence>
<dbReference type="EMBL" id="JBEUOH010000003">
    <property type="protein sequence ID" value="KAL0895393.1"/>
    <property type="molecule type" value="Genomic_DNA"/>
</dbReference>
<reference evidence="4 5" key="1">
    <citation type="submission" date="2024-06" db="EMBL/GenBank/DDBJ databases">
        <title>A chromosome-level genome assembly of beet webworm, Loxostege sticticalis.</title>
        <authorList>
            <person name="Zhang Y."/>
        </authorList>
    </citation>
    <scope>NUCLEOTIDE SEQUENCE [LARGE SCALE GENOMIC DNA]</scope>
    <source>
        <strain evidence="3">AQ026</strain>
        <strain evidence="2">AQ028</strain>
        <tissue evidence="2">Male pupae</tissue>
        <tissue evidence="3">Whole body</tissue>
    </source>
</reference>
<dbReference type="EMBL" id="JBEDNZ010000003">
    <property type="protein sequence ID" value="KAL0849842.1"/>
    <property type="molecule type" value="Genomic_DNA"/>
</dbReference>
<keyword evidence="1" id="KW-0732">Signal</keyword>
<protein>
    <submittedName>
        <fullName evidence="2">Uncharacterized protein</fullName>
    </submittedName>
</protein>
<sequence length="112" mass="13257">MLYLILIIQIFIPPLASLSYGYDSSEVVIGNLRRRESIPLHQFGRRFDAQGDYDAKLQYRKTNDIRKDRRFELTQNILREQQLNEKKDILDKYDQALRWITINNEEGLGIGI</sequence>
<comment type="caution">
    <text evidence="2">The sequence shown here is derived from an EMBL/GenBank/DDBJ whole genome shotgun (WGS) entry which is preliminary data.</text>
</comment>
<name>A0ABD0TKG9_LOXSC</name>
<keyword evidence="4" id="KW-1185">Reference proteome</keyword>
<dbReference type="AlphaFoldDB" id="A0ABD0TKG9"/>
<evidence type="ECO:0000313" key="4">
    <source>
        <dbReference type="Proteomes" id="UP001549920"/>
    </source>
</evidence>
<evidence type="ECO:0000313" key="3">
    <source>
        <dbReference type="EMBL" id="KAL0895393.1"/>
    </source>
</evidence>
<evidence type="ECO:0000256" key="1">
    <source>
        <dbReference type="SAM" id="SignalP"/>
    </source>
</evidence>
<organism evidence="2 5">
    <name type="scientific">Loxostege sticticalis</name>
    <name type="common">Beet webworm moth</name>
    <dbReference type="NCBI Taxonomy" id="481309"/>
    <lineage>
        <taxon>Eukaryota</taxon>
        <taxon>Metazoa</taxon>
        <taxon>Ecdysozoa</taxon>
        <taxon>Arthropoda</taxon>
        <taxon>Hexapoda</taxon>
        <taxon>Insecta</taxon>
        <taxon>Pterygota</taxon>
        <taxon>Neoptera</taxon>
        <taxon>Endopterygota</taxon>
        <taxon>Lepidoptera</taxon>
        <taxon>Glossata</taxon>
        <taxon>Ditrysia</taxon>
        <taxon>Pyraloidea</taxon>
        <taxon>Crambidae</taxon>
        <taxon>Pyraustinae</taxon>
        <taxon>Loxostege</taxon>
    </lineage>
</organism>
<accession>A0ABD0TKG9</accession>
<proteinExistence type="predicted"/>
<evidence type="ECO:0000313" key="2">
    <source>
        <dbReference type="EMBL" id="KAL0849842.1"/>
    </source>
</evidence>
<dbReference type="Proteomes" id="UP001549921">
    <property type="component" value="Unassembled WGS sequence"/>
</dbReference>
<feature type="signal peptide" evidence="1">
    <location>
        <begin position="1"/>
        <end position="17"/>
    </location>
</feature>
<feature type="chain" id="PRO_5044723003" evidence="1">
    <location>
        <begin position="18"/>
        <end position="112"/>
    </location>
</feature>
<dbReference type="Proteomes" id="UP001549920">
    <property type="component" value="Unassembled WGS sequence"/>
</dbReference>